<evidence type="ECO:0000256" key="4">
    <source>
        <dbReference type="ARBA" id="ARBA00022679"/>
    </source>
</evidence>
<comment type="caution">
    <text evidence="10">The sequence shown here is derived from an EMBL/GenBank/DDBJ whole genome shotgun (WGS) entry which is preliminary data.</text>
</comment>
<dbReference type="GO" id="GO:0005694">
    <property type="term" value="C:chromosome"/>
    <property type="evidence" value="ECO:0007669"/>
    <property type="project" value="UniProtKB-SubCell"/>
</dbReference>
<evidence type="ECO:0000256" key="7">
    <source>
        <dbReference type="ARBA" id="ARBA00022833"/>
    </source>
</evidence>
<keyword evidence="3" id="KW-0489">Methyltransferase</keyword>
<dbReference type="GO" id="GO:0046872">
    <property type="term" value="F:metal ion binding"/>
    <property type="evidence" value="ECO:0007669"/>
    <property type="project" value="UniProtKB-KW"/>
</dbReference>
<gene>
    <name evidence="10" type="ORF">EW026_g2504</name>
</gene>
<keyword evidence="5" id="KW-0949">S-adenosyl-L-methionine</keyword>
<keyword evidence="4" id="KW-0808">Transferase</keyword>
<feature type="region of interest" description="Disordered" evidence="8">
    <location>
        <begin position="120"/>
        <end position="167"/>
    </location>
</feature>
<feature type="domain" description="Post-SET" evidence="9">
    <location>
        <begin position="421"/>
        <end position="437"/>
    </location>
</feature>
<keyword evidence="2" id="KW-0158">Chromosome</keyword>
<keyword evidence="11" id="KW-1185">Reference proteome</keyword>
<dbReference type="Proteomes" id="UP000309038">
    <property type="component" value="Unassembled WGS sequence"/>
</dbReference>
<dbReference type="GO" id="GO:0032259">
    <property type="term" value="P:methylation"/>
    <property type="evidence" value="ECO:0007669"/>
    <property type="project" value="UniProtKB-KW"/>
</dbReference>
<accession>A0A4S4KN13</accession>
<evidence type="ECO:0000256" key="2">
    <source>
        <dbReference type="ARBA" id="ARBA00022454"/>
    </source>
</evidence>
<evidence type="ECO:0000256" key="6">
    <source>
        <dbReference type="ARBA" id="ARBA00022723"/>
    </source>
</evidence>
<protein>
    <recommendedName>
        <fullName evidence="9">Post-SET domain-containing protein</fullName>
    </recommendedName>
</protein>
<evidence type="ECO:0000256" key="3">
    <source>
        <dbReference type="ARBA" id="ARBA00022603"/>
    </source>
</evidence>
<proteinExistence type="predicted"/>
<reference evidence="10 11" key="1">
    <citation type="submission" date="2019-02" db="EMBL/GenBank/DDBJ databases">
        <title>Genome sequencing of the rare red list fungi Phlebia centrifuga.</title>
        <authorList>
            <person name="Buettner E."/>
            <person name="Kellner H."/>
        </authorList>
    </citation>
    <scope>NUCLEOTIDE SEQUENCE [LARGE SCALE GENOMIC DNA]</scope>
    <source>
        <strain evidence="10 11">DSM 108282</strain>
    </source>
</reference>
<dbReference type="Pfam" id="PF00856">
    <property type="entry name" value="SET"/>
    <property type="match status" value="1"/>
</dbReference>
<dbReference type="PANTHER" id="PTHR46223">
    <property type="entry name" value="HISTONE-LYSINE N-METHYLTRANSFERASE SUV39H"/>
    <property type="match status" value="1"/>
</dbReference>
<dbReference type="Gene3D" id="2.170.270.10">
    <property type="entry name" value="SET domain"/>
    <property type="match status" value="2"/>
</dbReference>
<keyword evidence="6" id="KW-0479">Metal-binding</keyword>
<organism evidence="10 11">
    <name type="scientific">Hermanssonia centrifuga</name>
    <dbReference type="NCBI Taxonomy" id="98765"/>
    <lineage>
        <taxon>Eukaryota</taxon>
        <taxon>Fungi</taxon>
        <taxon>Dikarya</taxon>
        <taxon>Basidiomycota</taxon>
        <taxon>Agaricomycotina</taxon>
        <taxon>Agaricomycetes</taxon>
        <taxon>Polyporales</taxon>
        <taxon>Meruliaceae</taxon>
        <taxon>Hermanssonia</taxon>
    </lineage>
</organism>
<dbReference type="PROSITE" id="PS50868">
    <property type="entry name" value="POST_SET"/>
    <property type="match status" value="1"/>
</dbReference>
<dbReference type="GO" id="GO:0008168">
    <property type="term" value="F:methyltransferase activity"/>
    <property type="evidence" value="ECO:0007669"/>
    <property type="project" value="UniProtKB-KW"/>
</dbReference>
<evidence type="ECO:0000313" key="11">
    <source>
        <dbReference type="Proteomes" id="UP000309038"/>
    </source>
</evidence>
<keyword evidence="7" id="KW-0862">Zinc</keyword>
<dbReference type="InterPro" id="IPR050973">
    <property type="entry name" value="H3K9_Histone-Lys_N-MTase"/>
</dbReference>
<evidence type="ECO:0000259" key="9">
    <source>
        <dbReference type="PROSITE" id="PS50868"/>
    </source>
</evidence>
<comment type="subcellular location">
    <subcellularLocation>
        <location evidence="1">Chromosome</location>
    </subcellularLocation>
</comment>
<evidence type="ECO:0000313" key="10">
    <source>
        <dbReference type="EMBL" id="THG99924.1"/>
    </source>
</evidence>
<evidence type="ECO:0000256" key="5">
    <source>
        <dbReference type="ARBA" id="ARBA00022691"/>
    </source>
</evidence>
<feature type="compositionally biased region" description="Acidic residues" evidence="8">
    <location>
        <begin position="394"/>
        <end position="404"/>
    </location>
</feature>
<name>A0A4S4KN13_9APHY</name>
<dbReference type="InterPro" id="IPR001214">
    <property type="entry name" value="SET_dom"/>
</dbReference>
<evidence type="ECO:0000256" key="8">
    <source>
        <dbReference type="SAM" id="MobiDB-lite"/>
    </source>
</evidence>
<dbReference type="EMBL" id="SGPJ01000064">
    <property type="protein sequence ID" value="THG99924.1"/>
    <property type="molecule type" value="Genomic_DNA"/>
</dbReference>
<dbReference type="SUPFAM" id="SSF82199">
    <property type="entry name" value="SET domain"/>
    <property type="match status" value="1"/>
</dbReference>
<evidence type="ECO:0000256" key="1">
    <source>
        <dbReference type="ARBA" id="ARBA00004286"/>
    </source>
</evidence>
<dbReference type="AlphaFoldDB" id="A0A4S4KN13"/>
<feature type="region of interest" description="Disordered" evidence="8">
    <location>
        <begin position="391"/>
        <end position="413"/>
    </location>
</feature>
<dbReference type="PANTHER" id="PTHR46223:SF3">
    <property type="entry name" value="HISTONE-LYSINE N-METHYLTRANSFERASE SET-23"/>
    <property type="match status" value="1"/>
</dbReference>
<dbReference type="InterPro" id="IPR046341">
    <property type="entry name" value="SET_dom_sf"/>
</dbReference>
<feature type="compositionally biased region" description="Basic and acidic residues" evidence="8">
    <location>
        <begin position="146"/>
        <end position="155"/>
    </location>
</feature>
<sequence>MRSHPGHKQEKTAQSALKATLINASFKVAEVSHSYIDLTISDSEDDYTRPAREADEAAALESTKRLAALLPDVLADTPPKIGPAHPDSLRASAALEARPGVEPTGSSAPRLDKIRNAKKRTLGKAHQNDTQFRAPVPAQEESYPDPGKDPQHSDNAEDNYTENSTVDVTSKRLRDTLPFYESRVLPLRLLISPEKSVTPGEDDEDERHWKKSGVDLAMEFANVYALARDLPHDAQDRVNSLDDVARRGSQLILFESLMSENTASDEPGAPDIKVINDVDDELTPPFEFHYSNLMWHSDNVPRPDLDHLRSCECHGSCSADAKKCACVIGIEDSAWKPKYCIDAYHAGNFTRYLASLIHPCYINEGNIEKPLLAIFTRKDIAVGQELCFSYTGPPDDDDDNEEENNNPKAVEDDDIERNDAIYVKCRCGTRRCKGKMWL</sequence>
<dbReference type="InterPro" id="IPR003616">
    <property type="entry name" value="Post-SET_dom"/>
</dbReference>